<dbReference type="PROSITE" id="PS51257">
    <property type="entry name" value="PROKAR_LIPOPROTEIN"/>
    <property type="match status" value="1"/>
</dbReference>
<accession>A0ABN1QAC5</accession>
<gene>
    <name evidence="2" type="ORF">GCM10009575_053600</name>
</gene>
<feature type="chain" id="PRO_5047479751" description="Secreted protein" evidence="1">
    <location>
        <begin position="29"/>
        <end position="96"/>
    </location>
</feature>
<evidence type="ECO:0008006" key="4">
    <source>
        <dbReference type="Google" id="ProtNLM"/>
    </source>
</evidence>
<evidence type="ECO:0000313" key="2">
    <source>
        <dbReference type="EMBL" id="GAA0939706.1"/>
    </source>
</evidence>
<name>A0ABN1QAC5_9ACTN</name>
<evidence type="ECO:0000313" key="3">
    <source>
        <dbReference type="Proteomes" id="UP001500418"/>
    </source>
</evidence>
<organism evidence="2 3">
    <name type="scientific">Streptomyces rhizosphaericus</name>
    <dbReference type="NCBI Taxonomy" id="114699"/>
    <lineage>
        <taxon>Bacteria</taxon>
        <taxon>Bacillati</taxon>
        <taxon>Actinomycetota</taxon>
        <taxon>Actinomycetes</taxon>
        <taxon>Kitasatosporales</taxon>
        <taxon>Streptomycetaceae</taxon>
        <taxon>Streptomyces</taxon>
        <taxon>Streptomyces violaceusniger group</taxon>
    </lineage>
</organism>
<keyword evidence="3" id="KW-1185">Reference proteome</keyword>
<evidence type="ECO:0000256" key="1">
    <source>
        <dbReference type="SAM" id="SignalP"/>
    </source>
</evidence>
<dbReference type="EMBL" id="BAAAID010000036">
    <property type="protein sequence ID" value="GAA0939706.1"/>
    <property type="molecule type" value="Genomic_DNA"/>
</dbReference>
<comment type="caution">
    <text evidence="2">The sequence shown here is derived from an EMBL/GenBank/DDBJ whole genome shotgun (WGS) entry which is preliminary data.</text>
</comment>
<reference evidence="2 3" key="1">
    <citation type="journal article" date="2019" name="Int. J. Syst. Evol. Microbiol.">
        <title>The Global Catalogue of Microorganisms (GCM) 10K type strain sequencing project: providing services to taxonomists for standard genome sequencing and annotation.</title>
        <authorList>
            <consortium name="The Broad Institute Genomics Platform"/>
            <consortium name="The Broad Institute Genome Sequencing Center for Infectious Disease"/>
            <person name="Wu L."/>
            <person name="Ma J."/>
        </authorList>
    </citation>
    <scope>NUCLEOTIDE SEQUENCE [LARGE SCALE GENOMIC DNA]</scope>
    <source>
        <strain evidence="2 3">JCM 11444</strain>
    </source>
</reference>
<dbReference type="Proteomes" id="UP001500418">
    <property type="component" value="Unassembled WGS sequence"/>
</dbReference>
<feature type="signal peptide" evidence="1">
    <location>
        <begin position="1"/>
        <end position="28"/>
    </location>
</feature>
<protein>
    <recommendedName>
        <fullName evidence="4">Secreted protein</fullName>
    </recommendedName>
</protein>
<proteinExistence type="predicted"/>
<keyword evidence="1" id="KW-0732">Signal</keyword>
<sequence length="96" mass="10173">MLKRLGAFAGSMTLGGLLLLTAAPNSQAAVSGCWADKADSATGQGGCDNVTGSSTWRVGWICSGNYRWTEWDNFPGFVTASCASGTLTHIWVDRRQ</sequence>